<protein>
    <submittedName>
        <fullName evidence="1">Uncharacterized protein</fullName>
    </submittedName>
</protein>
<reference evidence="1 2" key="1">
    <citation type="journal article" date="2023" name="Int. J. Syst. Evol. Microbiol.">
        <title>Streptococcus sciuri sp. nov., Staphylococcus marylandisciuri sp. nov. and Staphylococcus americanisciuri sp. nov., isolated from faeces of eastern grey squirrel (Sciurus carolinensis).</title>
        <authorList>
            <person name="Volokhov D.V."/>
            <person name="Zagorodnyaya T.A."/>
            <person name="Furtak V.A."/>
            <person name="Nattanmai G."/>
            <person name="Randall L."/>
            <person name="Jose S."/>
            <person name="Gao Y."/>
            <person name="Eisenberg T."/>
            <person name="Delmonte P."/>
            <person name="Blom J."/>
            <person name="Mitchell K.K."/>
        </authorList>
    </citation>
    <scope>NUCLEOTIDE SEQUENCE [LARGE SCALE GENOMIC DNA]</scope>
    <source>
        <strain evidence="1 2">GRT3</strain>
    </source>
</reference>
<proteinExistence type="predicted"/>
<gene>
    <name evidence="1" type="ORF">NXS11_08420</name>
</gene>
<sequence length="100" mass="11518">MKKFSLLTVIFILFGSVPLYGHGQEIPREKSYTFLLENNIEWKEKLKDIEKISNNKIETSIKEVNLVDVITTENKAKKIENLPFVQSYNTTSMVTPPKVS</sequence>
<name>A0ABT2F382_9STAP</name>
<dbReference type="Proteomes" id="UP001205609">
    <property type="component" value="Unassembled WGS sequence"/>
</dbReference>
<comment type="caution">
    <text evidence="1">The sequence shown here is derived from an EMBL/GenBank/DDBJ whole genome shotgun (WGS) entry which is preliminary data.</text>
</comment>
<evidence type="ECO:0000313" key="2">
    <source>
        <dbReference type="Proteomes" id="UP001205609"/>
    </source>
</evidence>
<dbReference type="RefSeq" id="WP_259200511.1">
    <property type="nucleotide sequence ID" value="NZ_JANUXY010000008.1"/>
</dbReference>
<evidence type="ECO:0000313" key="1">
    <source>
        <dbReference type="EMBL" id="MCS4486919.1"/>
    </source>
</evidence>
<keyword evidence="2" id="KW-1185">Reference proteome</keyword>
<dbReference type="EMBL" id="JANUXY010000008">
    <property type="protein sequence ID" value="MCS4486919.1"/>
    <property type="molecule type" value="Genomic_DNA"/>
</dbReference>
<accession>A0ABT2F382</accession>
<organism evidence="1 2">
    <name type="scientific">Staphylococcus americanisciuri</name>
    <dbReference type="NCBI Taxonomy" id="2973940"/>
    <lineage>
        <taxon>Bacteria</taxon>
        <taxon>Bacillati</taxon>
        <taxon>Bacillota</taxon>
        <taxon>Bacilli</taxon>
        <taxon>Bacillales</taxon>
        <taxon>Staphylococcaceae</taxon>
        <taxon>Staphylococcus</taxon>
    </lineage>
</organism>